<keyword evidence="12" id="KW-1185">Reference proteome</keyword>
<proteinExistence type="inferred from homology"/>
<organism evidence="11 12">
    <name type="scientific">Clytia hemisphaerica</name>
    <dbReference type="NCBI Taxonomy" id="252671"/>
    <lineage>
        <taxon>Eukaryota</taxon>
        <taxon>Metazoa</taxon>
        <taxon>Cnidaria</taxon>
        <taxon>Hydrozoa</taxon>
        <taxon>Hydroidolina</taxon>
        <taxon>Leptothecata</taxon>
        <taxon>Obeliida</taxon>
        <taxon>Clytiidae</taxon>
        <taxon>Clytia</taxon>
    </lineage>
</organism>
<evidence type="ECO:0000313" key="11">
    <source>
        <dbReference type="EnsemblMetazoa" id="CLYHEMP003334.1"/>
    </source>
</evidence>
<name>A0A7M5V4B0_9CNID</name>
<feature type="domain" description="SH3" evidence="9">
    <location>
        <begin position="221"/>
        <end position="280"/>
    </location>
</feature>
<evidence type="ECO:0000256" key="5">
    <source>
        <dbReference type="ARBA" id="ARBA00022753"/>
    </source>
</evidence>
<dbReference type="Proteomes" id="UP000594262">
    <property type="component" value="Unplaced"/>
</dbReference>
<feature type="compositionally biased region" description="Polar residues" evidence="8">
    <location>
        <begin position="464"/>
        <end position="481"/>
    </location>
</feature>
<dbReference type="GO" id="GO:0043328">
    <property type="term" value="P:protein transport to vacuole involved in ubiquitin-dependent protein catabolic process via the multivesicular body sorting pathway"/>
    <property type="evidence" value="ECO:0007669"/>
    <property type="project" value="TreeGrafter"/>
</dbReference>
<dbReference type="PRINTS" id="PR00452">
    <property type="entry name" value="SH3DOMAIN"/>
</dbReference>
<dbReference type="InterPro" id="IPR008942">
    <property type="entry name" value="ENTH_VHS"/>
</dbReference>
<dbReference type="Pfam" id="PF00018">
    <property type="entry name" value="SH3_1"/>
    <property type="match status" value="1"/>
</dbReference>
<feature type="region of interest" description="Disordered" evidence="8">
    <location>
        <begin position="277"/>
        <end position="308"/>
    </location>
</feature>
<evidence type="ECO:0000256" key="4">
    <source>
        <dbReference type="ARBA" id="ARBA00022448"/>
    </source>
</evidence>
<dbReference type="GO" id="GO:0043130">
    <property type="term" value="F:ubiquitin binding"/>
    <property type="evidence" value="ECO:0007669"/>
    <property type="project" value="InterPro"/>
</dbReference>
<feature type="region of interest" description="Disordered" evidence="8">
    <location>
        <begin position="454"/>
        <end position="592"/>
    </location>
</feature>
<evidence type="ECO:0000256" key="2">
    <source>
        <dbReference type="ARBA" id="ARBA00009666"/>
    </source>
</evidence>
<sequence>MPKQVLETDIEKATSEYNVSEDWQVFMDICDRIKTMPNGPKDSLKCIMKRVNHQIPHVALQALTLLQTCVSNCGKQFMLEVSSRDWCNNAKNVITRGHEKVSQRLREMIKKWAEDEFKEDPQLALIGQFYKRLKQDGYGFEFGATDKPNSTLAASLVQTPKPRSEDDVSFKEDLELAIAMSLQTADTNQGQKTSSGGSSSAGGASSLYPTFSAPQLSYEETELFQVRALYDFEAAEDNEMTFKTGEIFAVLDNSDENWWKGKNHLGVGLFPANFVTSDLTPPESKSEKKVRFSDVSNDQPQSNQVVSSPQVQTQNLIVKRKTVIDENHLDSTLSMLKNASPNEVGDEEENIASMEDTCKEMGPLIEKKILETDRRKDDLGDLNDKFLQALQMYQQLMKEPMVAPQPPPPQPMAHMQQMHGGHMYHSMGYQQPHSLPAAGVDPNYQYQHYGAATQGYASLPPPQYQVTDPRQYQTSQQQPHSLDSYDANKIAKQQQSPAQQSHPSYALPQTQGAQPPTSQYAQTYQQPMAQQSMGNTPQGYTTQQPNYQQSPQPQQHENYYTQQHQPAYSAGYTTGYEQQQQQPVYHQQPVFQ</sequence>
<evidence type="ECO:0000313" key="12">
    <source>
        <dbReference type="Proteomes" id="UP000594262"/>
    </source>
</evidence>
<dbReference type="Pfam" id="PF00790">
    <property type="entry name" value="VHS"/>
    <property type="match status" value="1"/>
</dbReference>
<keyword evidence="3 7" id="KW-0728">SH3 domain</keyword>
<evidence type="ECO:0000256" key="1">
    <source>
        <dbReference type="ARBA" id="ARBA00004177"/>
    </source>
</evidence>
<dbReference type="InterPro" id="IPR001452">
    <property type="entry name" value="SH3_domain"/>
</dbReference>
<evidence type="ECO:0000256" key="7">
    <source>
        <dbReference type="PROSITE-ProRule" id="PRU00192"/>
    </source>
</evidence>
<dbReference type="PANTHER" id="PTHR45929:SF3">
    <property type="entry name" value="JAK PATHWAY SIGNAL TRANSDUCTION ADAPTOR MOLECULE"/>
    <property type="match status" value="1"/>
</dbReference>
<evidence type="ECO:0000259" key="9">
    <source>
        <dbReference type="PROSITE" id="PS50002"/>
    </source>
</evidence>
<evidence type="ECO:0000256" key="3">
    <source>
        <dbReference type="ARBA" id="ARBA00022443"/>
    </source>
</evidence>
<dbReference type="SMART" id="SM00288">
    <property type="entry name" value="VHS"/>
    <property type="match status" value="1"/>
</dbReference>
<dbReference type="SMART" id="SM00326">
    <property type="entry name" value="SH3"/>
    <property type="match status" value="1"/>
</dbReference>
<feature type="domain" description="VHS" evidence="10">
    <location>
        <begin position="13"/>
        <end position="141"/>
    </location>
</feature>
<dbReference type="OrthoDB" id="10068368at2759"/>
<feature type="compositionally biased region" description="Polar residues" evidence="8">
    <location>
        <begin position="556"/>
        <end position="577"/>
    </location>
</feature>
<dbReference type="Gene3D" id="1.20.5.1940">
    <property type="match status" value="1"/>
</dbReference>
<dbReference type="GO" id="GO:0035091">
    <property type="term" value="F:phosphatidylinositol binding"/>
    <property type="evidence" value="ECO:0007669"/>
    <property type="project" value="InterPro"/>
</dbReference>
<dbReference type="CDD" id="cd03568">
    <property type="entry name" value="VHS_STAM"/>
    <property type="match status" value="1"/>
</dbReference>
<dbReference type="EnsemblMetazoa" id="CLYHEMT003334.1">
    <property type="protein sequence ID" value="CLYHEMP003334.1"/>
    <property type="gene ID" value="CLYHEMG003334"/>
</dbReference>
<accession>A0A7M5V4B0</accession>
<feature type="compositionally biased region" description="Polar residues" evidence="8">
    <location>
        <begin position="507"/>
        <end position="542"/>
    </location>
</feature>
<evidence type="ECO:0000256" key="8">
    <source>
        <dbReference type="SAM" id="MobiDB-lite"/>
    </source>
</evidence>
<dbReference type="SUPFAM" id="SSF48464">
    <property type="entry name" value="ENTH/VHS domain"/>
    <property type="match status" value="1"/>
</dbReference>
<feature type="compositionally biased region" description="Low complexity" evidence="8">
    <location>
        <begin position="493"/>
        <end position="504"/>
    </location>
</feature>
<dbReference type="AlphaFoldDB" id="A0A7M5V4B0"/>
<reference evidence="11" key="1">
    <citation type="submission" date="2021-01" db="UniProtKB">
        <authorList>
            <consortium name="EnsemblMetazoa"/>
        </authorList>
    </citation>
    <scope>IDENTIFICATION</scope>
</reference>
<keyword evidence="4" id="KW-0813">Transport</keyword>
<evidence type="ECO:0000256" key="6">
    <source>
        <dbReference type="ARBA" id="ARBA00022927"/>
    </source>
</evidence>
<dbReference type="PANTHER" id="PTHR45929">
    <property type="entry name" value="JAK PATHWAY SIGNAL TRANSDUCTION ADAPTOR MOLECULE"/>
    <property type="match status" value="1"/>
</dbReference>
<evidence type="ECO:0000259" key="10">
    <source>
        <dbReference type="PROSITE" id="PS50179"/>
    </source>
</evidence>
<comment type="subcellular location">
    <subcellularLocation>
        <location evidence="1">Endosome</location>
    </subcellularLocation>
</comment>
<dbReference type="PROSITE" id="PS50179">
    <property type="entry name" value="VHS"/>
    <property type="match status" value="1"/>
</dbReference>
<dbReference type="Gene3D" id="1.25.40.90">
    <property type="match status" value="1"/>
</dbReference>
<protein>
    <recommendedName>
        <fullName evidence="13">Signal transducing adapter molecule 1</fullName>
    </recommendedName>
</protein>
<feature type="compositionally biased region" description="Low complexity" evidence="8">
    <location>
        <begin position="578"/>
        <end position="592"/>
    </location>
</feature>
<evidence type="ECO:0008006" key="13">
    <source>
        <dbReference type="Google" id="ProtNLM"/>
    </source>
</evidence>
<dbReference type="PROSITE" id="PS50002">
    <property type="entry name" value="SH3"/>
    <property type="match status" value="1"/>
</dbReference>
<dbReference type="Gene3D" id="2.30.30.40">
    <property type="entry name" value="SH3 Domains"/>
    <property type="match status" value="1"/>
</dbReference>
<dbReference type="InterPro" id="IPR002014">
    <property type="entry name" value="VHS_dom"/>
</dbReference>
<keyword evidence="5" id="KW-0967">Endosome</keyword>
<dbReference type="InterPro" id="IPR036028">
    <property type="entry name" value="SH3-like_dom_sf"/>
</dbReference>
<keyword evidence="6" id="KW-0653">Protein transport</keyword>
<feature type="compositionally biased region" description="Low complexity" evidence="8">
    <location>
        <begin position="543"/>
        <end position="555"/>
    </location>
</feature>
<dbReference type="InterPro" id="IPR050670">
    <property type="entry name" value="STAM"/>
</dbReference>
<feature type="compositionally biased region" description="Low complexity" evidence="8">
    <location>
        <begin position="194"/>
        <end position="204"/>
    </location>
</feature>
<dbReference type="FunFam" id="1.25.40.90:FF:000009">
    <property type="entry name" value="Putative signal transducing adapter molecule 1"/>
    <property type="match status" value="1"/>
</dbReference>
<comment type="similarity">
    <text evidence="2">Belongs to the STAM family.</text>
</comment>
<dbReference type="GO" id="GO:0033565">
    <property type="term" value="C:ESCRT-0 complex"/>
    <property type="evidence" value="ECO:0007669"/>
    <property type="project" value="TreeGrafter"/>
</dbReference>
<feature type="compositionally biased region" description="Low complexity" evidence="8">
    <location>
        <begin position="295"/>
        <end position="308"/>
    </location>
</feature>
<dbReference type="SUPFAM" id="SSF50044">
    <property type="entry name" value="SH3-domain"/>
    <property type="match status" value="1"/>
</dbReference>
<feature type="region of interest" description="Disordered" evidence="8">
    <location>
        <begin position="185"/>
        <end position="204"/>
    </location>
</feature>